<dbReference type="AlphaFoldDB" id="A0A5B7CU95"/>
<reference evidence="1 2" key="1">
    <citation type="submission" date="2019-05" db="EMBL/GenBank/DDBJ databases">
        <title>Another draft genome of Portunus trituberculatus and its Hox gene families provides insights of decapod evolution.</title>
        <authorList>
            <person name="Jeong J.-H."/>
            <person name="Song I."/>
            <person name="Kim S."/>
            <person name="Choi T."/>
            <person name="Kim D."/>
            <person name="Ryu S."/>
            <person name="Kim W."/>
        </authorList>
    </citation>
    <scope>NUCLEOTIDE SEQUENCE [LARGE SCALE GENOMIC DNA]</scope>
    <source>
        <tissue evidence="1">Muscle</tissue>
    </source>
</reference>
<comment type="caution">
    <text evidence="1">The sequence shown here is derived from an EMBL/GenBank/DDBJ whole genome shotgun (WGS) entry which is preliminary data.</text>
</comment>
<keyword evidence="2" id="KW-1185">Reference proteome</keyword>
<sequence length="75" mass="8416">MIERLLCNEIIRIKSLGLWQLLGNDCLPAWLETNSHIAAKLDICGIATKLDIIPSPSTPTSYTTNTLVKRITYKM</sequence>
<accession>A0A5B7CU95</accession>
<evidence type="ECO:0000313" key="1">
    <source>
        <dbReference type="EMBL" id="MPC13040.1"/>
    </source>
</evidence>
<dbReference type="Proteomes" id="UP000324222">
    <property type="component" value="Unassembled WGS sequence"/>
</dbReference>
<proteinExistence type="predicted"/>
<dbReference type="EMBL" id="VSRR010000254">
    <property type="protein sequence ID" value="MPC13040.1"/>
    <property type="molecule type" value="Genomic_DNA"/>
</dbReference>
<name>A0A5B7CU95_PORTR</name>
<protein>
    <submittedName>
        <fullName evidence="1">Uncharacterized protein</fullName>
    </submittedName>
</protein>
<evidence type="ECO:0000313" key="2">
    <source>
        <dbReference type="Proteomes" id="UP000324222"/>
    </source>
</evidence>
<gene>
    <name evidence="1" type="ORF">E2C01_005758</name>
</gene>
<organism evidence="1 2">
    <name type="scientific">Portunus trituberculatus</name>
    <name type="common">Swimming crab</name>
    <name type="synonym">Neptunus trituberculatus</name>
    <dbReference type="NCBI Taxonomy" id="210409"/>
    <lineage>
        <taxon>Eukaryota</taxon>
        <taxon>Metazoa</taxon>
        <taxon>Ecdysozoa</taxon>
        <taxon>Arthropoda</taxon>
        <taxon>Crustacea</taxon>
        <taxon>Multicrustacea</taxon>
        <taxon>Malacostraca</taxon>
        <taxon>Eumalacostraca</taxon>
        <taxon>Eucarida</taxon>
        <taxon>Decapoda</taxon>
        <taxon>Pleocyemata</taxon>
        <taxon>Brachyura</taxon>
        <taxon>Eubrachyura</taxon>
        <taxon>Portunoidea</taxon>
        <taxon>Portunidae</taxon>
        <taxon>Portuninae</taxon>
        <taxon>Portunus</taxon>
    </lineage>
</organism>